<organism evidence="3 4">
    <name type="scientific">Desulfomicrobium orale DSM 12838</name>
    <dbReference type="NCBI Taxonomy" id="888061"/>
    <lineage>
        <taxon>Bacteria</taxon>
        <taxon>Pseudomonadati</taxon>
        <taxon>Thermodesulfobacteriota</taxon>
        <taxon>Desulfovibrionia</taxon>
        <taxon>Desulfovibrionales</taxon>
        <taxon>Desulfomicrobiaceae</taxon>
        <taxon>Desulfomicrobium</taxon>
    </lineage>
</organism>
<accession>A0A0X8JQJ8</accession>
<evidence type="ECO:0000313" key="3">
    <source>
        <dbReference type="EMBL" id="AMD92713.1"/>
    </source>
</evidence>
<dbReference type="Pfam" id="PF10087">
    <property type="entry name" value="DUF2325"/>
    <property type="match status" value="1"/>
</dbReference>
<proteinExistence type="inferred from homology"/>
<dbReference type="OrthoDB" id="7829313at2"/>
<feature type="coiled-coil region" evidence="2">
    <location>
        <begin position="176"/>
        <end position="281"/>
    </location>
</feature>
<comment type="similarity">
    <text evidence="1">Belongs to the UPF0751 family.</text>
</comment>
<dbReference type="Proteomes" id="UP000063964">
    <property type="component" value="Chromosome"/>
</dbReference>
<dbReference type="Gene3D" id="1.10.287.1490">
    <property type="match status" value="1"/>
</dbReference>
<evidence type="ECO:0000313" key="4">
    <source>
        <dbReference type="Proteomes" id="UP000063964"/>
    </source>
</evidence>
<reference evidence="4" key="1">
    <citation type="submission" date="2016-02" db="EMBL/GenBank/DDBJ databases">
        <authorList>
            <person name="Holder M.E."/>
            <person name="Ajami N.J."/>
            <person name="Petrosino J.F."/>
        </authorList>
    </citation>
    <scope>NUCLEOTIDE SEQUENCE [LARGE SCALE GENOMIC DNA]</scope>
    <source>
        <strain evidence="4">DSM 12838</strain>
    </source>
</reference>
<dbReference type="KEGG" id="doa:AXF15_06075"/>
<name>A0A0X8JQJ8_9BACT</name>
<sequence length="410" mass="46164">MNMFVEALSGSGGIDAVTYAPQRKKIWEMDQVFRCPVVGMCLSVKEQRLLCRKVGAGVQVKSDFGIHEMIVATMNGENPLSRKLENMLAKKYEASCSIYLDMAEADFLDCWHRALESGDYGGLLWAAAVRPLSNTALVDVFGSLHMAMHEHAKMYCDLKRAREAAEEKYLQLKGGVRENEKQRRTLHSENEQLRESLARTREQLEELRHERDDAVSRIATAPEEKSEAVQTRMDEMQEEIAALRKQVEEKDLELLQLTGQFLDLEEERDSLREEVEAHRAVAAAMHDAVPEAEVPEGCSCSPDCPSYDLCKKRILIVGGIERMESAYRKLVEERGGILEYHAGHMKSGGRALENSVQRADLVLCPVNCNSHGACLMVKNLGKKYKKPVHMLPNFSLSTLARTVEEIHSTN</sequence>
<evidence type="ECO:0008006" key="5">
    <source>
        <dbReference type="Google" id="ProtNLM"/>
    </source>
</evidence>
<evidence type="ECO:0000256" key="1">
    <source>
        <dbReference type="ARBA" id="ARBA00007189"/>
    </source>
</evidence>
<evidence type="ECO:0000256" key="2">
    <source>
        <dbReference type="SAM" id="Coils"/>
    </source>
</evidence>
<dbReference type="AlphaFoldDB" id="A0A0X8JQJ8"/>
<gene>
    <name evidence="3" type="ORF">AXF15_06075</name>
</gene>
<keyword evidence="4" id="KW-1185">Reference proteome</keyword>
<dbReference type="STRING" id="888061.AXF15_06075"/>
<protein>
    <recommendedName>
        <fullName evidence="5">DUF2325 domain-containing protein</fullName>
    </recommendedName>
</protein>
<keyword evidence="2" id="KW-0175">Coiled coil</keyword>
<dbReference type="RefSeq" id="WP_066604725.1">
    <property type="nucleotide sequence ID" value="NZ_CP014230.1"/>
</dbReference>
<dbReference type="EMBL" id="CP014230">
    <property type="protein sequence ID" value="AMD92713.1"/>
    <property type="molecule type" value="Genomic_DNA"/>
</dbReference>
<dbReference type="InterPro" id="IPR016772">
    <property type="entry name" value="UCP020408"/>
</dbReference>